<feature type="compositionally biased region" description="Acidic residues" evidence="1">
    <location>
        <begin position="323"/>
        <end position="333"/>
    </location>
</feature>
<feature type="region of interest" description="Disordered" evidence="1">
    <location>
        <begin position="88"/>
        <end position="110"/>
    </location>
</feature>
<evidence type="ECO:0000313" key="3">
    <source>
        <dbReference type="Proteomes" id="UP000076552"/>
    </source>
</evidence>
<feature type="region of interest" description="Disordered" evidence="1">
    <location>
        <begin position="460"/>
        <end position="484"/>
    </location>
</feature>
<feature type="region of interest" description="Disordered" evidence="1">
    <location>
        <begin position="304"/>
        <end position="334"/>
    </location>
</feature>
<dbReference type="Proteomes" id="UP000076552">
    <property type="component" value="Unassembled WGS sequence"/>
</dbReference>
<organism evidence="2 3">
    <name type="scientific">Colletotrichum tofieldiae</name>
    <dbReference type="NCBI Taxonomy" id="708197"/>
    <lineage>
        <taxon>Eukaryota</taxon>
        <taxon>Fungi</taxon>
        <taxon>Dikarya</taxon>
        <taxon>Ascomycota</taxon>
        <taxon>Pezizomycotina</taxon>
        <taxon>Sordariomycetes</taxon>
        <taxon>Hypocreomycetidae</taxon>
        <taxon>Glomerellales</taxon>
        <taxon>Glomerellaceae</taxon>
        <taxon>Colletotrichum</taxon>
        <taxon>Colletotrichum spaethianum species complex</taxon>
    </lineage>
</organism>
<name>A0A166NQS9_9PEZI</name>
<keyword evidence="3" id="KW-1185">Reference proteome</keyword>
<dbReference type="AlphaFoldDB" id="A0A166NQS9"/>
<reference evidence="2 3" key="1">
    <citation type="submission" date="2015-06" db="EMBL/GenBank/DDBJ databases">
        <title>Survival trade-offs in plant roots during colonization by closely related pathogenic and mutualistic fungi.</title>
        <authorList>
            <person name="Hacquard S."/>
            <person name="Kracher B."/>
            <person name="Hiruma K."/>
            <person name="Weinman A."/>
            <person name="Muench P."/>
            <person name="Garrido Oter R."/>
            <person name="Ver Loren van Themaat E."/>
            <person name="Dallerey J.-F."/>
            <person name="Damm U."/>
            <person name="Henrissat B."/>
            <person name="Lespinet O."/>
            <person name="Thon M."/>
            <person name="Kemen E."/>
            <person name="McHardy A.C."/>
            <person name="Schulze-Lefert P."/>
            <person name="O'Connell R.J."/>
        </authorList>
    </citation>
    <scope>NUCLEOTIDE SEQUENCE [LARGE SCALE GENOMIC DNA]</scope>
    <source>
        <strain evidence="2 3">0861</strain>
    </source>
</reference>
<gene>
    <name evidence="2" type="ORF">CT0861_04500</name>
</gene>
<accession>A0A166NQS9</accession>
<feature type="compositionally biased region" description="Basic residues" evidence="1">
    <location>
        <begin position="475"/>
        <end position="484"/>
    </location>
</feature>
<dbReference type="EMBL" id="LFIV01000193">
    <property type="protein sequence ID" value="KZL65960.1"/>
    <property type="molecule type" value="Genomic_DNA"/>
</dbReference>
<proteinExistence type="predicted"/>
<protein>
    <submittedName>
        <fullName evidence="2">Uncharacterized protein</fullName>
    </submittedName>
</protein>
<evidence type="ECO:0000256" key="1">
    <source>
        <dbReference type="SAM" id="MobiDB-lite"/>
    </source>
</evidence>
<comment type="caution">
    <text evidence="2">The sequence shown here is derived from an EMBL/GenBank/DDBJ whole genome shotgun (WGS) entry which is preliminary data.</text>
</comment>
<sequence>MCAPPPAKPIQAVISRLVPQATVQQVQVMPSVHCQRVYGVKVSNGTSLVLVVPPPPMVKLLRSERASVISEAAVLKWLAGMAIEQPLLQERTPEPDDLPEPSSKLAKRAKGGGSTFDVAAVKLGALIPTLISHTAALSELGLEYNLLKPTRGTPISELNPPLSPSERRTIDYQIGQLYRQLCKHVSPTGRFGPAFAVLPSTVPPSATDPTKTARQDVDTRLMESKGVQSWTMAFHSMLEAVLRDGEDMQVMMGYGTIRRHFKRLEHTLDGIKTPRLVAVDVGKDINTLALRKLRRGGTASFVSGKSNGALNDVPRSNGRDAGSEEDADYETGSESENAATAALYHYNDITMTGMKDWSNFVFGDPLFAHNFGRDPSSDFLAGFGGDSRVQGTIPSIFSSDMIEDKERAPVRLLLYDCYHTITHIAKGYFRPQKDSHGRELEARKRLNAILAKLEALDDTGVRRGRRPSGELSPAKRSKSGGKDD</sequence>
<evidence type="ECO:0000313" key="2">
    <source>
        <dbReference type="EMBL" id="KZL65960.1"/>
    </source>
</evidence>